<keyword evidence="4" id="KW-0472">Membrane</keyword>
<evidence type="ECO:0000313" key="6">
    <source>
        <dbReference type="Proteomes" id="UP000007266"/>
    </source>
</evidence>
<proteinExistence type="inferred from homology"/>
<sequence length="1431" mass="161595">MVYQMPAHSHYSLGLRIAKELAERGHQVTIINPYPQKTPIKNFRDVSVEDHIEFIQAFKKSLFSRNSMSLFGNINFLIGLGAELTNRTLGHVNVQKLLRSGETFDLLIAEYFFNDAIIGLGHYFKIPVVLTAPNAVSGVNNNLFVNPTPASYVPHVLSPYNKHMNFWQRLHNWYIGLLSNLMKEFILMPRHCAIFKQHVSQDVELDETLGNVSLVFTNSHASVTDAVPHQPNMVEIGGYHVDPPKKLPGDLQQFLDGAKEGAILFSMGSNLKSRDLKPEVRSGILAAFSKIKQKVLWKFEVEFDDCPENVKIVNWVPQQDALAHPNIVAFISHGGLLSTIETVYHGVPIIGIPVFGDQPSNIAAAVANGYAVSIDLFELNEAKLSWALDEILNNPKYRENAKQRSKIMQDQPLKPIDAAIYWVEHVIRHQGAPHLRSAALDLAWYQREMMDIFAFLGLVAATHFSLGFRLAKELADRGHQMTVINPYPQKTPIKNYKDVSVEENVEFIEELKKQLFKFNTLGPYDNLHAIYGMGIDLTENTFQNKRVQDLLKSGETFDLVIMEHFLNDAEVGIAHHFKAPFVLISPFGLSRLNNHVLGNPLPSSYIPNLIGTFSKHMTFWERLQNFLLNILTDLVRELSFMPRQRQMFKKYIKTDLELDDVLYNASLMMTNSHVSVNDAVPRVPGVIEIGGFHVNPPKKLPEDLQKFLDESKDGVVLFSMGSNLKSKDLQPEVRDAILQSFSKIKQKVLWKFETDLPNAPKNVKIMKWLPQQDILAHPNVVAFITHGGLLSTLETVTRGVPIIGIPVFGDQKANIAAAVTDGYGVSVPLPELSEEKLSWALNEILNNPKYRQNVKQRSKLMNDQPLKPLDSAVYWVEHVLRHGGAPHLRSAALDLKWYQREMVDIFLFLALVAIITLVVICKIIKICIVWSAQSAKILVNAPMPAYSHFSLSFRLAKELADRGHQVTVINPYPQKTPIKNYRDISVEEHVEYIEELKKNLFGMNNMGFVANINFLLTMCSDLTERTLINKNVQQLLNSGETFDLVITAHFLNEAHFGLAHHFKAPLVVLSPGAANSFTNHFVANPSPSSYVPNVMAGFTNHMSFWQRTTNLIANAVFDGTREAIMMPIQRKIFKKYIKSDVELDDVLFNVSLILTNSHVSVQDAIPHVPNMIEIGGFHVKPPKKLPDDLQKFLDESKEGVILFSMGSNLKSKDLKQDVRDGILKAFSKIKQKVLWKFETELEGAPKNVKIMKWLPQQDILAHQNVVAFISHGGLLSTIEAVYHGVPIIGIPVFGDQESNIAAAASKGYAVPVPLKELSEEKLSWALNEILNNPKYRENIKQRSKLMQDQPLKPIDSAIYWIEHVIRHKGAPHLKSAGLDLKWYQREMIDIFLFLTLVTVVLFVIFYLIIKKILGLCCGKKPVKVSKTKKNK</sequence>
<dbReference type="PANTHER" id="PTHR48043:SF159">
    <property type="entry name" value="EG:EG0003.4 PROTEIN-RELATED"/>
    <property type="match status" value="1"/>
</dbReference>
<keyword evidence="2" id="KW-0328">Glycosyltransferase</keyword>
<dbReference type="HOGENOM" id="CLU_004920_0_0_1"/>
<accession>D6X0K8</accession>
<dbReference type="SUPFAM" id="SSF53756">
    <property type="entry name" value="UDP-Glycosyltransferase/glycogen phosphorylase"/>
    <property type="match status" value="3"/>
</dbReference>
<keyword evidence="4" id="KW-0812">Transmembrane</keyword>
<dbReference type="FunCoup" id="D6X0K8">
    <property type="interactions" value="375"/>
</dbReference>
<dbReference type="CDD" id="cd03784">
    <property type="entry name" value="GT1_Gtf-like"/>
    <property type="match status" value="3"/>
</dbReference>
<feature type="transmembrane region" description="Helical" evidence="4">
    <location>
        <begin position="1390"/>
        <end position="1409"/>
    </location>
</feature>
<gene>
    <name evidence="5" type="primary">AUGUSTUS-3.0.2_12282</name>
    <name evidence="5" type="ORF">TcasGA2_TC012282</name>
</gene>
<comment type="similarity">
    <text evidence="1">Belongs to the UDP-glycosyltransferase family.</text>
</comment>
<evidence type="ECO:0000256" key="4">
    <source>
        <dbReference type="SAM" id="Phobius"/>
    </source>
</evidence>
<dbReference type="eggNOG" id="KOG1192">
    <property type="taxonomic scope" value="Eukaryota"/>
</dbReference>
<keyword evidence="3" id="KW-0808">Transferase</keyword>
<dbReference type="FunFam" id="3.40.50.2000:FF:000144">
    <property type="entry name" value="UDP-glucuronosyltransferase"/>
    <property type="match status" value="1"/>
</dbReference>
<dbReference type="OMA" id="KSHFIVG"/>
<dbReference type="Proteomes" id="UP000007266">
    <property type="component" value="Linkage group 9"/>
</dbReference>
<keyword evidence="6" id="KW-1185">Reference proteome</keyword>
<evidence type="ECO:0000313" key="5">
    <source>
        <dbReference type="EMBL" id="EFA10103.2"/>
    </source>
</evidence>
<protein>
    <submittedName>
        <fullName evidence="5">Uncharacterized protein</fullName>
    </submittedName>
</protein>
<dbReference type="InterPro" id="IPR002213">
    <property type="entry name" value="UDP_glucos_trans"/>
</dbReference>
<dbReference type="FunFam" id="3.40.50.2000:FF:000174">
    <property type="entry name" value="UDP-glucuronosyltransferase"/>
    <property type="match status" value="2"/>
</dbReference>
<organism evidence="5 6">
    <name type="scientific">Tribolium castaneum</name>
    <name type="common">Red flour beetle</name>
    <dbReference type="NCBI Taxonomy" id="7070"/>
    <lineage>
        <taxon>Eukaryota</taxon>
        <taxon>Metazoa</taxon>
        <taxon>Ecdysozoa</taxon>
        <taxon>Arthropoda</taxon>
        <taxon>Hexapoda</taxon>
        <taxon>Insecta</taxon>
        <taxon>Pterygota</taxon>
        <taxon>Neoptera</taxon>
        <taxon>Endopterygota</taxon>
        <taxon>Coleoptera</taxon>
        <taxon>Polyphaga</taxon>
        <taxon>Cucujiformia</taxon>
        <taxon>Tenebrionidae</taxon>
        <taxon>Tenebrionidae incertae sedis</taxon>
        <taxon>Tribolium</taxon>
    </lineage>
</organism>
<dbReference type="FunFam" id="3.40.50.2000:FF:000050">
    <property type="entry name" value="UDP-glucuronosyltransferase"/>
    <property type="match status" value="3"/>
</dbReference>
<keyword evidence="4" id="KW-1133">Transmembrane helix</keyword>
<dbReference type="PROSITE" id="PS00375">
    <property type="entry name" value="UDPGT"/>
    <property type="match status" value="3"/>
</dbReference>
<reference evidence="5 6" key="1">
    <citation type="journal article" date="2008" name="Nature">
        <title>The genome of the model beetle and pest Tribolium castaneum.</title>
        <authorList>
            <consortium name="Tribolium Genome Sequencing Consortium"/>
            <person name="Richards S."/>
            <person name="Gibbs R.A."/>
            <person name="Weinstock G.M."/>
            <person name="Brown S.J."/>
            <person name="Denell R."/>
            <person name="Beeman R.W."/>
            <person name="Gibbs R."/>
            <person name="Beeman R.W."/>
            <person name="Brown S.J."/>
            <person name="Bucher G."/>
            <person name="Friedrich M."/>
            <person name="Grimmelikhuijzen C.J."/>
            <person name="Klingler M."/>
            <person name="Lorenzen M."/>
            <person name="Richards S."/>
            <person name="Roth S."/>
            <person name="Schroder R."/>
            <person name="Tautz D."/>
            <person name="Zdobnov E.M."/>
            <person name="Muzny D."/>
            <person name="Gibbs R.A."/>
            <person name="Weinstock G.M."/>
            <person name="Attaway T."/>
            <person name="Bell S."/>
            <person name="Buhay C.J."/>
            <person name="Chandrabose M.N."/>
            <person name="Chavez D."/>
            <person name="Clerk-Blankenburg K.P."/>
            <person name="Cree A."/>
            <person name="Dao M."/>
            <person name="Davis C."/>
            <person name="Chacko J."/>
            <person name="Dinh H."/>
            <person name="Dugan-Rocha S."/>
            <person name="Fowler G."/>
            <person name="Garner T.T."/>
            <person name="Garnes J."/>
            <person name="Gnirke A."/>
            <person name="Hawes A."/>
            <person name="Hernandez J."/>
            <person name="Hines S."/>
            <person name="Holder M."/>
            <person name="Hume J."/>
            <person name="Jhangiani S.N."/>
            <person name="Joshi V."/>
            <person name="Khan Z.M."/>
            <person name="Jackson L."/>
            <person name="Kovar C."/>
            <person name="Kowis A."/>
            <person name="Lee S."/>
            <person name="Lewis L.R."/>
            <person name="Margolis J."/>
            <person name="Morgan M."/>
            <person name="Nazareth L.V."/>
            <person name="Nguyen N."/>
            <person name="Okwuonu G."/>
            <person name="Parker D."/>
            <person name="Richards S."/>
            <person name="Ruiz S.J."/>
            <person name="Santibanez J."/>
            <person name="Savard J."/>
            <person name="Scherer S.E."/>
            <person name="Schneider B."/>
            <person name="Sodergren E."/>
            <person name="Tautz D."/>
            <person name="Vattahil S."/>
            <person name="Villasana D."/>
            <person name="White C.S."/>
            <person name="Wright R."/>
            <person name="Park Y."/>
            <person name="Beeman R.W."/>
            <person name="Lord J."/>
            <person name="Oppert B."/>
            <person name="Lorenzen M."/>
            <person name="Brown S."/>
            <person name="Wang L."/>
            <person name="Savard J."/>
            <person name="Tautz D."/>
            <person name="Richards S."/>
            <person name="Weinstock G."/>
            <person name="Gibbs R.A."/>
            <person name="Liu Y."/>
            <person name="Worley K."/>
            <person name="Weinstock G."/>
            <person name="Elsik C.G."/>
            <person name="Reese J.T."/>
            <person name="Elhaik E."/>
            <person name="Landan G."/>
            <person name="Graur D."/>
            <person name="Arensburger P."/>
            <person name="Atkinson P."/>
            <person name="Beeman R.W."/>
            <person name="Beidler J."/>
            <person name="Brown S.J."/>
            <person name="Demuth J.P."/>
            <person name="Drury D.W."/>
            <person name="Du Y.Z."/>
            <person name="Fujiwara H."/>
            <person name="Lorenzen M."/>
            <person name="Maselli V."/>
            <person name="Osanai M."/>
            <person name="Park Y."/>
            <person name="Robertson H.M."/>
            <person name="Tu Z."/>
            <person name="Wang J.J."/>
            <person name="Wang S."/>
            <person name="Richards S."/>
            <person name="Song H."/>
            <person name="Zhang L."/>
            <person name="Sodergren E."/>
            <person name="Werner D."/>
            <person name="Stanke M."/>
            <person name="Morgenstern B."/>
            <person name="Solovyev V."/>
            <person name="Kosarev P."/>
            <person name="Brown G."/>
            <person name="Chen H.C."/>
            <person name="Ermolaeva O."/>
            <person name="Hlavina W."/>
            <person name="Kapustin Y."/>
            <person name="Kiryutin B."/>
            <person name="Kitts P."/>
            <person name="Maglott D."/>
            <person name="Pruitt K."/>
            <person name="Sapojnikov V."/>
            <person name="Souvorov A."/>
            <person name="Mackey A.J."/>
            <person name="Waterhouse R.M."/>
            <person name="Wyder S."/>
            <person name="Zdobnov E.M."/>
            <person name="Zdobnov E.M."/>
            <person name="Wyder S."/>
            <person name="Kriventseva E.V."/>
            <person name="Kadowaki T."/>
            <person name="Bork P."/>
            <person name="Aranda M."/>
            <person name="Bao R."/>
            <person name="Beermann A."/>
            <person name="Berns N."/>
            <person name="Bolognesi R."/>
            <person name="Bonneton F."/>
            <person name="Bopp D."/>
            <person name="Brown S.J."/>
            <person name="Bucher G."/>
            <person name="Butts T."/>
            <person name="Chaumot A."/>
            <person name="Denell R.E."/>
            <person name="Ferrier D.E."/>
            <person name="Friedrich M."/>
            <person name="Gordon C.M."/>
            <person name="Jindra M."/>
            <person name="Klingler M."/>
            <person name="Lan Q."/>
            <person name="Lattorff H.M."/>
            <person name="Laudet V."/>
            <person name="von Levetsow C."/>
            <person name="Liu Z."/>
            <person name="Lutz R."/>
            <person name="Lynch J.A."/>
            <person name="da Fonseca R.N."/>
            <person name="Posnien N."/>
            <person name="Reuter R."/>
            <person name="Roth S."/>
            <person name="Savard J."/>
            <person name="Schinko J.B."/>
            <person name="Schmitt C."/>
            <person name="Schoppmeier M."/>
            <person name="Schroder R."/>
            <person name="Shippy T.D."/>
            <person name="Simonnet F."/>
            <person name="Marques-Souza H."/>
            <person name="Tautz D."/>
            <person name="Tomoyasu Y."/>
            <person name="Trauner J."/>
            <person name="Van der Zee M."/>
            <person name="Vervoort M."/>
            <person name="Wittkopp N."/>
            <person name="Wimmer E.A."/>
            <person name="Yang X."/>
            <person name="Jones A.K."/>
            <person name="Sattelle D.B."/>
            <person name="Ebert P.R."/>
            <person name="Nelson D."/>
            <person name="Scott J.G."/>
            <person name="Beeman R.W."/>
            <person name="Muthukrishnan S."/>
            <person name="Kramer K.J."/>
            <person name="Arakane Y."/>
            <person name="Beeman R.W."/>
            <person name="Zhu Q."/>
            <person name="Hogenkamp D."/>
            <person name="Dixit R."/>
            <person name="Oppert B."/>
            <person name="Jiang H."/>
            <person name="Zou Z."/>
            <person name="Marshall J."/>
            <person name="Elpidina E."/>
            <person name="Vinokurov K."/>
            <person name="Oppert C."/>
            <person name="Zou Z."/>
            <person name="Evans J."/>
            <person name="Lu Z."/>
            <person name="Zhao P."/>
            <person name="Sumathipala N."/>
            <person name="Altincicek B."/>
            <person name="Vilcinskas A."/>
            <person name="Williams M."/>
            <person name="Hultmark D."/>
            <person name="Hetru C."/>
            <person name="Jiang H."/>
            <person name="Grimmelikhuijzen C.J."/>
            <person name="Hauser F."/>
            <person name="Cazzamali G."/>
            <person name="Williamson M."/>
            <person name="Park Y."/>
            <person name="Li B."/>
            <person name="Tanaka Y."/>
            <person name="Predel R."/>
            <person name="Neupert S."/>
            <person name="Schachtner J."/>
            <person name="Verleyen P."/>
            <person name="Raible F."/>
            <person name="Bork P."/>
            <person name="Friedrich M."/>
            <person name="Walden K.K."/>
            <person name="Robertson H.M."/>
            <person name="Angeli S."/>
            <person name="Foret S."/>
            <person name="Bucher G."/>
            <person name="Schuetz S."/>
            <person name="Maleszka R."/>
            <person name="Wimmer E.A."/>
            <person name="Beeman R.W."/>
            <person name="Lorenzen M."/>
            <person name="Tomoyasu Y."/>
            <person name="Miller S.C."/>
            <person name="Grossmann D."/>
            <person name="Bucher G."/>
        </authorList>
    </citation>
    <scope>NUCLEOTIDE SEQUENCE [LARGE SCALE GENOMIC DNA]</scope>
    <source>
        <strain evidence="5 6">Georgia GA2</strain>
    </source>
</reference>
<dbReference type="InterPro" id="IPR050271">
    <property type="entry name" value="UDP-glycosyltransferase"/>
</dbReference>
<dbReference type="STRING" id="7070.D6X0K8"/>
<dbReference type="EMBL" id="KQ971371">
    <property type="protein sequence ID" value="EFA10103.2"/>
    <property type="molecule type" value="Genomic_DNA"/>
</dbReference>
<name>D6X0K8_TRICA</name>
<dbReference type="GO" id="GO:0008194">
    <property type="term" value="F:UDP-glycosyltransferase activity"/>
    <property type="evidence" value="ECO:0000318"/>
    <property type="project" value="GO_Central"/>
</dbReference>
<dbReference type="InterPro" id="IPR035595">
    <property type="entry name" value="UDP_glycos_trans_CS"/>
</dbReference>
<evidence type="ECO:0000256" key="1">
    <source>
        <dbReference type="ARBA" id="ARBA00009995"/>
    </source>
</evidence>
<dbReference type="Pfam" id="PF00201">
    <property type="entry name" value="UDPGT"/>
    <property type="match status" value="3"/>
</dbReference>
<reference evidence="5 6" key="2">
    <citation type="journal article" date="2010" name="Nucleic Acids Res.">
        <title>BeetleBase in 2010: revisions to provide comprehensive genomic information for Tribolium castaneum.</title>
        <authorList>
            <person name="Kim H.S."/>
            <person name="Murphy T."/>
            <person name="Xia J."/>
            <person name="Caragea D."/>
            <person name="Park Y."/>
            <person name="Beeman R.W."/>
            <person name="Lorenzen M.D."/>
            <person name="Butcher S."/>
            <person name="Manak J.R."/>
            <person name="Brown S.J."/>
        </authorList>
    </citation>
    <scope>GENOME REANNOTATION</scope>
    <source>
        <strain evidence="5 6">Georgia GA2</strain>
    </source>
</reference>
<dbReference type="InParanoid" id="D6X0K8"/>
<dbReference type="Gene3D" id="3.40.50.2000">
    <property type="entry name" value="Glycogen Phosphorylase B"/>
    <property type="match status" value="5"/>
</dbReference>
<evidence type="ECO:0000256" key="2">
    <source>
        <dbReference type="ARBA" id="ARBA00022676"/>
    </source>
</evidence>
<dbReference type="PANTHER" id="PTHR48043">
    <property type="entry name" value="EG:EG0003.4 PROTEIN-RELATED"/>
    <property type="match status" value="1"/>
</dbReference>
<evidence type="ECO:0000256" key="3">
    <source>
        <dbReference type="ARBA" id="ARBA00022679"/>
    </source>
</evidence>